<dbReference type="InterPro" id="IPR048300">
    <property type="entry name" value="TACO1_YebC-like_2nd/3rd_dom"/>
</dbReference>
<dbReference type="Pfam" id="PF20772">
    <property type="entry name" value="TACO1_YebC_N"/>
    <property type="match status" value="1"/>
</dbReference>
<dbReference type="InterPro" id="IPR017856">
    <property type="entry name" value="Integrase-like_N"/>
</dbReference>
<dbReference type="InterPro" id="IPR026564">
    <property type="entry name" value="Transcrip_reg_TACO1-like_dom3"/>
</dbReference>
<keyword evidence="6" id="KW-1185">Reference proteome</keyword>
<comment type="similarity">
    <text evidence="1">Belongs to the TACO1 family.</text>
</comment>
<feature type="domain" description="TACO1/YebC-like second and third" evidence="3">
    <location>
        <begin position="134"/>
        <end position="292"/>
    </location>
</feature>
<evidence type="ECO:0000313" key="6">
    <source>
        <dbReference type="Proteomes" id="UP001451303"/>
    </source>
</evidence>
<dbReference type="InterPro" id="IPR049083">
    <property type="entry name" value="TACO1_YebC_N"/>
</dbReference>
<evidence type="ECO:0000259" key="4">
    <source>
        <dbReference type="Pfam" id="PF20772"/>
    </source>
</evidence>
<dbReference type="SUPFAM" id="SSF75625">
    <property type="entry name" value="YebC-like"/>
    <property type="match status" value="1"/>
</dbReference>
<dbReference type="Gene3D" id="3.30.70.980">
    <property type="match status" value="2"/>
</dbReference>
<comment type="caution">
    <text evidence="5">The sequence shown here is derived from an EMBL/GenBank/DDBJ whole genome shotgun (WGS) entry which is preliminary data.</text>
</comment>
<feature type="signal peptide" evidence="2">
    <location>
        <begin position="1"/>
        <end position="18"/>
    </location>
</feature>
<feature type="domain" description="TACO1/YebC-like N-terminal" evidence="4">
    <location>
        <begin position="55"/>
        <end position="126"/>
    </location>
</feature>
<organism evidence="5 6">
    <name type="scientific">Neurospora intermedia</name>
    <dbReference type="NCBI Taxonomy" id="5142"/>
    <lineage>
        <taxon>Eukaryota</taxon>
        <taxon>Fungi</taxon>
        <taxon>Dikarya</taxon>
        <taxon>Ascomycota</taxon>
        <taxon>Pezizomycotina</taxon>
        <taxon>Sordariomycetes</taxon>
        <taxon>Sordariomycetidae</taxon>
        <taxon>Sordariales</taxon>
        <taxon>Sordariaceae</taxon>
        <taxon>Neurospora</taxon>
    </lineage>
</organism>
<dbReference type="Proteomes" id="UP001451303">
    <property type="component" value="Unassembled WGS sequence"/>
</dbReference>
<dbReference type="Gene3D" id="1.10.10.200">
    <property type="match status" value="1"/>
</dbReference>
<accession>A0ABR3DKA1</accession>
<dbReference type="EMBL" id="JAVLET010000002">
    <property type="protein sequence ID" value="KAL0473029.1"/>
    <property type="molecule type" value="Genomic_DNA"/>
</dbReference>
<name>A0ABR3DKA1_NEUIN</name>
<dbReference type="Pfam" id="PF01709">
    <property type="entry name" value="Transcrip_reg"/>
    <property type="match status" value="1"/>
</dbReference>
<evidence type="ECO:0000256" key="2">
    <source>
        <dbReference type="SAM" id="SignalP"/>
    </source>
</evidence>
<reference evidence="5 6" key="1">
    <citation type="submission" date="2023-09" db="EMBL/GenBank/DDBJ databases">
        <title>Multi-omics analysis of a traditional fermented food reveals byproduct-associated fungal strains for waste-to-food upcycling.</title>
        <authorList>
            <consortium name="Lawrence Berkeley National Laboratory"/>
            <person name="Rekdal V.M."/>
            <person name="Villalobos-Escobedo J.M."/>
            <person name="Rodriguez-Valeron N."/>
            <person name="Garcia M.O."/>
            <person name="Vasquez D.P."/>
            <person name="Damayanti I."/>
            <person name="Sorensen P.M."/>
            <person name="Baidoo E.E."/>
            <person name="De Carvalho A.C."/>
            <person name="Riley R."/>
            <person name="Lipzen A."/>
            <person name="He G."/>
            <person name="Yan M."/>
            <person name="Haridas S."/>
            <person name="Daum C."/>
            <person name="Yoshinaga Y."/>
            <person name="Ng V."/>
            <person name="Grigoriev I.V."/>
            <person name="Munk R."/>
            <person name="Nuraida L."/>
            <person name="Wijaya C.H."/>
            <person name="Morales P.-C."/>
            <person name="Keasling J.D."/>
        </authorList>
    </citation>
    <scope>NUCLEOTIDE SEQUENCE [LARGE SCALE GENOMIC DNA]</scope>
    <source>
        <strain evidence="5 6">FGSC 2613</strain>
    </source>
</reference>
<feature type="chain" id="PRO_5045791232" evidence="2">
    <location>
        <begin position="19"/>
        <end position="311"/>
    </location>
</feature>
<evidence type="ECO:0000256" key="1">
    <source>
        <dbReference type="ARBA" id="ARBA00008724"/>
    </source>
</evidence>
<dbReference type="InterPro" id="IPR002876">
    <property type="entry name" value="Transcrip_reg_TACO1-like"/>
</dbReference>
<dbReference type="InterPro" id="IPR029072">
    <property type="entry name" value="YebC-like"/>
</dbReference>
<keyword evidence="2" id="KW-0732">Signal</keyword>
<evidence type="ECO:0000259" key="3">
    <source>
        <dbReference type="Pfam" id="PF01709"/>
    </source>
</evidence>
<protein>
    <submittedName>
        <fullName evidence="5">YebC-like protein</fullName>
    </submittedName>
</protein>
<gene>
    <name evidence="5" type="ORF">QR685DRAFT_515581</name>
</gene>
<sequence length="311" mass="33743">MFLLLLSQSAIMASLTRSIVIGPLSRSSSKSTSSSICAQCRRTFVSSPALQSGHNKWSKIKHEKAAADAKKNAARTVFTKNITLYSKLYGPNLNDNPQLATIVAAAKKAGTPKALIEGAIARGQGKSSEGATLEPVIYEAIVPPNIALVVDAATENTKRVIEDLNQMVKKANGAKSPSKFLFERRGRVIFEKGESGLDVDDIMEDAIEAGAEDLENDAEGNIIVWSDPSSTQQICKAVGSKFNLKIAESDIVWHAIEDTKAPLDSSDELVKFMDLLTSIKDYPDVQAIWSNVSRGNMSDDEWARVTELIDE</sequence>
<dbReference type="PANTHER" id="PTHR12532:SF0">
    <property type="entry name" value="TRANSLATIONAL ACTIVATOR OF CYTOCHROME C OXIDASE 1"/>
    <property type="match status" value="1"/>
</dbReference>
<proteinExistence type="inferred from homology"/>
<dbReference type="PANTHER" id="PTHR12532">
    <property type="entry name" value="TRANSLATIONAL ACTIVATOR OF CYTOCHROME C OXIDASE 1"/>
    <property type="match status" value="1"/>
</dbReference>
<evidence type="ECO:0000313" key="5">
    <source>
        <dbReference type="EMBL" id="KAL0473029.1"/>
    </source>
</evidence>